<keyword evidence="1" id="KW-0812">Transmembrane</keyword>
<feature type="transmembrane region" description="Helical" evidence="1">
    <location>
        <begin position="96"/>
        <end position="114"/>
    </location>
</feature>
<protein>
    <submittedName>
        <fullName evidence="2">Uncharacterized protein</fullName>
    </submittedName>
</protein>
<dbReference type="KEGG" id="tbg:TbgDal_VIII4420"/>
<evidence type="ECO:0000256" key="1">
    <source>
        <dbReference type="SAM" id="Phobius"/>
    </source>
</evidence>
<organism evidence="2 3">
    <name type="scientific">Trypanosoma brucei gambiense (strain MHOM/CI/86/DAL972)</name>
    <dbReference type="NCBI Taxonomy" id="679716"/>
    <lineage>
        <taxon>Eukaryota</taxon>
        <taxon>Discoba</taxon>
        <taxon>Euglenozoa</taxon>
        <taxon>Kinetoplastea</taxon>
        <taxon>Metakinetoplastina</taxon>
        <taxon>Trypanosomatida</taxon>
        <taxon>Trypanosomatidae</taxon>
        <taxon>Trypanosoma</taxon>
    </lineage>
</organism>
<proteinExistence type="predicted"/>
<reference evidence="3" key="1">
    <citation type="journal article" date="2010" name="PLoS Negl. Trop. Dis.">
        <title>The genome sequence of Trypanosoma brucei gambiense, causative agent of chronic human african trypanosomiasis.</title>
        <authorList>
            <person name="Jackson A.P."/>
            <person name="Sanders M."/>
            <person name="Berry A."/>
            <person name="McQuillan J."/>
            <person name="Aslett M.A."/>
            <person name="Quail M.A."/>
            <person name="Chukualim B."/>
            <person name="Capewell P."/>
            <person name="MacLeod A."/>
            <person name="Melville S.E."/>
            <person name="Gibson W."/>
            <person name="Barry J.D."/>
            <person name="Berriman M."/>
            <person name="Hertz-Fowler C."/>
        </authorList>
    </citation>
    <scope>NUCLEOTIDE SEQUENCE [LARGE SCALE GENOMIC DNA]</scope>
    <source>
        <strain evidence="3">MHOM/CI/86/DAL972</strain>
    </source>
</reference>
<dbReference type="EMBL" id="FN554971">
    <property type="protein sequence ID" value="CBH13500.1"/>
    <property type="molecule type" value="Genomic_DNA"/>
</dbReference>
<evidence type="ECO:0000313" key="3">
    <source>
        <dbReference type="Proteomes" id="UP000002316"/>
    </source>
</evidence>
<name>C9ZVR2_TRYB9</name>
<accession>C9ZVR2</accession>
<dbReference type="GeneID" id="23863644"/>
<keyword evidence="1" id="KW-1133">Transmembrane helix</keyword>
<dbReference type="Proteomes" id="UP000002316">
    <property type="component" value="Chromosome 8"/>
</dbReference>
<sequence>MLAVCDLVRYPSQHRQCVALRSLSPVLKGKCYAEGHRIFPPFLFDSFYSCLLLAFCYTSLLSILLFYFSFGRRFRTPLNTVVLSLVTRLHRLRCSVAYTAVPFFSILGLPLYNICACTPHSLHICTYIHICIPLYIVTSICVFTRVCVLLPTFT</sequence>
<dbReference type="RefSeq" id="XP_011775777.1">
    <property type="nucleotide sequence ID" value="XM_011777475.1"/>
</dbReference>
<gene>
    <name evidence="2" type="ORF">TbgDal_VIII4420</name>
</gene>
<dbReference type="AlphaFoldDB" id="C9ZVR2"/>
<feature type="transmembrane region" description="Helical" evidence="1">
    <location>
        <begin position="46"/>
        <end position="68"/>
    </location>
</feature>
<keyword evidence="1" id="KW-0472">Membrane</keyword>
<feature type="transmembrane region" description="Helical" evidence="1">
    <location>
        <begin position="126"/>
        <end position="150"/>
    </location>
</feature>
<evidence type="ECO:0000313" key="2">
    <source>
        <dbReference type="EMBL" id="CBH13500.1"/>
    </source>
</evidence>